<dbReference type="InterPro" id="IPR000489">
    <property type="entry name" value="Pterin-binding_dom"/>
</dbReference>
<dbReference type="PROSITE" id="PS50972">
    <property type="entry name" value="PTERIN_BINDING"/>
    <property type="match status" value="1"/>
</dbReference>
<dbReference type="Gene3D" id="3.20.20.20">
    <property type="entry name" value="Dihydropteroate synthase-like"/>
    <property type="match status" value="1"/>
</dbReference>
<evidence type="ECO:0000259" key="1">
    <source>
        <dbReference type="PROSITE" id="PS50972"/>
    </source>
</evidence>
<feature type="non-terminal residue" evidence="2">
    <location>
        <position position="119"/>
    </location>
</feature>
<dbReference type="AlphaFoldDB" id="X1G4Y5"/>
<reference evidence="2" key="1">
    <citation type="journal article" date="2014" name="Front. Microbiol.">
        <title>High frequency of phylogenetically diverse reductive dehalogenase-homologous genes in deep subseafloor sedimentary metagenomes.</title>
        <authorList>
            <person name="Kawai M."/>
            <person name="Futagami T."/>
            <person name="Toyoda A."/>
            <person name="Takaki Y."/>
            <person name="Nishi S."/>
            <person name="Hori S."/>
            <person name="Arai W."/>
            <person name="Tsubouchi T."/>
            <person name="Morono Y."/>
            <person name="Uchiyama I."/>
            <person name="Ito T."/>
            <person name="Fujiyama A."/>
            <person name="Inagaki F."/>
            <person name="Takami H."/>
        </authorList>
    </citation>
    <scope>NUCLEOTIDE SEQUENCE</scope>
    <source>
        <strain evidence="2">Expedition CK06-06</strain>
    </source>
</reference>
<feature type="domain" description="Pterin-binding" evidence="1">
    <location>
        <begin position="20"/>
        <end position="119"/>
    </location>
</feature>
<protein>
    <recommendedName>
        <fullName evidence="1">Pterin-binding domain-containing protein</fullName>
    </recommendedName>
</protein>
<dbReference type="InterPro" id="IPR011005">
    <property type="entry name" value="Dihydropteroate_synth-like_sf"/>
</dbReference>
<dbReference type="Pfam" id="PF00809">
    <property type="entry name" value="Pterin_bind"/>
    <property type="match status" value="1"/>
</dbReference>
<accession>X1G4Y5</accession>
<organism evidence="2">
    <name type="scientific">marine sediment metagenome</name>
    <dbReference type="NCBI Taxonomy" id="412755"/>
    <lineage>
        <taxon>unclassified sequences</taxon>
        <taxon>metagenomes</taxon>
        <taxon>ecological metagenomes</taxon>
    </lineage>
</organism>
<gene>
    <name evidence="2" type="ORF">S03H2_13332</name>
</gene>
<dbReference type="GO" id="GO:0004156">
    <property type="term" value="F:dihydropteroate synthase activity"/>
    <property type="evidence" value="ECO:0007669"/>
    <property type="project" value="TreeGrafter"/>
</dbReference>
<proteinExistence type="predicted"/>
<evidence type="ECO:0000313" key="2">
    <source>
        <dbReference type="EMBL" id="GAH36624.1"/>
    </source>
</evidence>
<dbReference type="EMBL" id="BARU01006767">
    <property type="protein sequence ID" value="GAH36624.1"/>
    <property type="molecule type" value="Genomic_DNA"/>
</dbReference>
<dbReference type="PANTHER" id="PTHR20941">
    <property type="entry name" value="FOLATE SYNTHESIS PROTEINS"/>
    <property type="match status" value="1"/>
</dbReference>
<dbReference type="PROSITE" id="PS00793">
    <property type="entry name" value="DHPS_2"/>
    <property type="match status" value="1"/>
</dbReference>
<dbReference type="InterPro" id="IPR045031">
    <property type="entry name" value="DHP_synth-like"/>
</dbReference>
<dbReference type="GO" id="GO:0046654">
    <property type="term" value="P:tetrahydrofolate biosynthetic process"/>
    <property type="evidence" value="ECO:0007669"/>
    <property type="project" value="TreeGrafter"/>
</dbReference>
<name>X1G4Y5_9ZZZZ</name>
<sequence>MNEIYARLFDFLEIGDNFPTVIMGVLNLSPESFYKGSVYNDLTLLEKATLEMVDGGVKILDLGARSTAPWSKKITIKEELNRLTPSMELVCRIIPNKIVISIDTQYREVAQQTYDIAIK</sequence>
<comment type="caution">
    <text evidence="2">The sequence shown here is derived from an EMBL/GenBank/DDBJ whole genome shotgun (WGS) entry which is preliminary data.</text>
</comment>
<dbReference type="PANTHER" id="PTHR20941:SF1">
    <property type="entry name" value="FOLIC ACID SYNTHESIS PROTEIN FOL1"/>
    <property type="match status" value="1"/>
</dbReference>
<dbReference type="SUPFAM" id="SSF51717">
    <property type="entry name" value="Dihydropteroate synthetase-like"/>
    <property type="match status" value="1"/>
</dbReference>